<dbReference type="GO" id="GO:0006511">
    <property type="term" value="P:ubiquitin-dependent protein catabolic process"/>
    <property type="evidence" value="ECO:0007669"/>
    <property type="project" value="InterPro"/>
</dbReference>
<evidence type="ECO:0000256" key="2">
    <source>
        <dbReference type="SAM" id="MobiDB-lite"/>
    </source>
</evidence>
<comment type="caution">
    <text evidence="4">The sequence shown here is derived from an EMBL/GenBank/DDBJ whole genome shotgun (WGS) entry which is preliminary data.</text>
</comment>
<dbReference type="SMART" id="SM00948">
    <property type="entry name" value="Proteasome_A_N"/>
    <property type="match status" value="1"/>
</dbReference>
<reference evidence="4 5" key="1">
    <citation type="submission" date="2019-01" db="EMBL/GenBank/DDBJ databases">
        <title>Nuclear Genome Assembly of the Microalgal Biofuel strain Nannochloropsis salina CCMP1776.</title>
        <authorList>
            <person name="Hovde B."/>
        </authorList>
    </citation>
    <scope>NUCLEOTIDE SEQUENCE [LARGE SCALE GENOMIC DNA]</scope>
    <source>
        <strain evidence="4 5">CCMP1776</strain>
    </source>
</reference>
<dbReference type="PANTHER" id="PTHR11599">
    <property type="entry name" value="PROTEASOME SUBUNIT ALPHA/BETA"/>
    <property type="match status" value="1"/>
</dbReference>
<keyword evidence="5" id="KW-1185">Reference proteome</keyword>
<feature type="compositionally biased region" description="Polar residues" evidence="2">
    <location>
        <begin position="17"/>
        <end position="26"/>
    </location>
</feature>
<dbReference type="Pfam" id="PF00227">
    <property type="entry name" value="Proteasome"/>
    <property type="match status" value="1"/>
</dbReference>
<dbReference type="GO" id="GO:0019773">
    <property type="term" value="C:proteasome core complex, alpha-subunit complex"/>
    <property type="evidence" value="ECO:0007669"/>
    <property type="project" value="InterPro"/>
</dbReference>
<evidence type="ECO:0000313" key="4">
    <source>
        <dbReference type="EMBL" id="TFJ86959.1"/>
    </source>
</evidence>
<accession>A0A4D9DE90</accession>
<dbReference type="EMBL" id="SDOX01000007">
    <property type="protein sequence ID" value="TFJ86959.1"/>
    <property type="molecule type" value="Genomic_DNA"/>
</dbReference>
<evidence type="ECO:0000256" key="1">
    <source>
        <dbReference type="ARBA" id="ARBA00022942"/>
    </source>
</evidence>
<evidence type="ECO:0000259" key="3">
    <source>
        <dbReference type="SMART" id="SM00948"/>
    </source>
</evidence>
<dbReference type="InterPro" id="IPR050115">
    <property type="entry name" value="Proteasome_alpha"/>
</dbReference>
<feature type="domain" description="Proteasome alpha-type subunits" evidence="3">
    <location>
        <begin position="81"/>
        <end position="103"/>
    </location>
</feature>
<dbReference type="InterPro" id="IPR029055">
    <property type="entry name" value="Ntn_hydrolases_N"/>
</dbReference>
<dbReference type="InterPro" id="IPR000426">
    <property type="entry name" value="Proteasome_asu_N"/>
</dbReference>
<dbReference type="SUPFAM" id="SSF56235">
    <property type="entry name" value="N-terminal nucleophile aminohydrolases (Ntn hydrolases)"/>
    <property type="match status" value="1"/>
</dbReference>
<organism evidence="4 5">
    <name type="scientific">Nannochloropsis salina CCMP1776</name>
    <dbReference type="NCBI Taxonomy" id="1027361"/>
    <lineage>
        <taxon>Eukaryota</taxon>
        <taxon>Sar</taxon>
        <taxon>Stramenopiles</taxon>
        <taxon>Ochrophyta</taxon>
        <taxon>Eustigmatophyceae</taxon>
        <taxon>Eustigmatales</taxon>
        <taxon>Monodopsidaceae</taxon>
        <taxon>Microchloropsis</taxon>
        <taxon>Microchloropsis salina</taxon>
    </lineage>
</organism>
<dbReference type="AlphaFoldDB" id="A0A4D9DE90"/>
<keyword evidence="1" id="KW-0647">Proteasome</keyword>
<evidence type="ECO:0000313" key="5">
    <source>
        <dbReference type="Proteomes" id="UP000355283"/>
    </source>
</evidence>
<feature type="region of interest" description="Disordered" evidence="2">
    <location>
        <begin position="1"/>
        <end position="84"/>
    </location>
</feature>
<dbReference type="Gene3D" id="3.60.20.10">
    <property type="entry name" value="Glutamine Phosphoribosylpyrophosphate, subunit 1, domain 1"/>
    <property type="match status" value="1"/>
</dbReference>
<proteinExistence type="predicted"/>
<dbReference type="Proteomes" id="UP000355283">
    <property type="component" value="Unassembled WGS sequence"/>
</dbReference>
<feature type="compositionally biased region" description="Low complexity" evidence="2">
    <location>
        <begin position="27"/>
        <end position="46"/>
    </location>
</feature>
<dbReference type="OrthoDB" id="426136at2759"/>
<sequence>MTTSSSISFVQKRGGFSPQSESLACTSPSSSLPSSSSSAPPSSSSASPPPVHVRANPSEGEGGEGVAAGPIEGSLEDMRGYDAHPSMFAPSGRIPQVEYAREAVNHGRPLVGIKTREGVVLVGRKFIESKKLQDARLRQKLYRVDRHVLVGVTGMTADAMALVRLARSYASEYQRTYGEPIPVRHLTEHICDVKHSTKPLDLKEAQEAGYVHTGPGRFDELSFQMDTTNVVSWQKVDDRTVALTSRIEMEISMEKPGWMLVPSSMMNRVGSMVLQRILKKTLPEFLDRIKNGAIWANFKAPAEYNDITQEPGQLEPRMKVLMRRYSHLKVPQEREGRGWQVPRDVLTWHILIAEEGRIWEAGKVDTAFILRFVANDDASRPRIYWLAKDLHHSMGTYPAVPTNYGST</sequence>
<protein>
    <recommendedName>
        <fullName evidence="3">Proteasome alpha-type subunits domain-containing protein</fullName>
    </recommendedName>
</protein>
<name>A0A4D9DE90_9STRA</name>
<dbReference type="InterPro" id="IPR001353">
    <property type="entry name" value="Proteasome_sua/b"/>
</dbReference>
<gene>
    <name evidence="4" type="ORF">NSK_002046</name>
</gene>